<evidence type="ECO:0000256" key="4">
    <source>
        <dbReference type="ARBA" id="ARBA00022679"/>
    </source>
</evidence>
<dbReference type="GO" id="GO:0005886">
    <property type="term" value="C:plasma membrane"/>
    <property type="evidence" value="ECO:0007669"/>
    <property type="project" value="TreeGrafter"/>
</dbReference>
<evidence type="ECO:0000256" key="8">
    <source>
        <dbReference type="SAM" id="Phobius"/>
    </source>
</evidence>
<evidence type="ECO:0000313" key="10">
    <source>
        <dbReference type="EMBL" id="MCA9756569.1"/>
    </source>
</evidence>
<dbReference type="Proteomes" id="UP000739538">
    <property type="component" value="Unassembled WGS sequence"/>
</dbReference>
<keyword evidence="7 8" id="KW-1133">Transmembrane helix</keyword>
<comment type="catalytic activity">
    <reaction evidence="1">
        <text>ATP + protein L-histidine = ADP + protein N-phospho-L-histidine.</text>
        <dbReference type="EC" id="2.7.13.3"/>
    </reaction>
</comment>
<dbReference type="InterPro" id="IPR050428">
    <property type="entry name" value="TCS_sensor_his_kinase"/>
</dbReference>
<name>A0A956NGL7_UNCEI</name>
<dbReference type="Pfam" id="PF00512">
    <property type="entry name" value="HisKA"/>
    <property type="match status" value="1"/>
</dbReference>
<dbReference type="SUPFAM" id="SSF55874">
    <property type="entry name" value="ATPase domain of HSP90 chaperone/DNA topoisomerase II/histidine kinase"/>
    <property type="match status" value="1"/>
</dbReference>
<dbReference type="SMART" id="SM00387">
    <property type="entry name" value="HATPase_c"/>
    <property type="match status" value="1"/>
</dbReference>
<reference evidence="10" key="1">
    <citation type="submission" date="2020-04" db="EMBL/GenBank/DDBJ databases">
        <authorList>
            <person name="Zhang T."/>
        </authorList>
    </citation>
    <scope>NUCLEOTIDE SEQUENCE</scope>
    <source>
        <strain evidence="10">HKST-UBA02</strain>
    </source>
</reference>
<dbReference type="InterPro" id="IPR036097">
    <property type="entry name" value="HisK_dim/P_sf"/>
</dbReference>
<dbReference type="Pfam" id="PF02518">
    <property type="entry name" value="HATPase_c"/>
    <property type="match status" value="1"/>
</dbReference>
<dbReference type="PANTHER" id="PTHR45436:SF16">
    <property type="entry name" value="HISTIDINE KINASE"/>
    <property type="match status" value="1"/>
</dbReference>
<organism evidence="10 11">
    <name type="scientific">Eiseniibacteriota bacterium</name>
    <dbReference type="NCBI Taxonomy" id="2212470"/>
    <lineage>
        <taxon>Bacteria</taxon>
        <taxon>Candidatus Eiseniibacteriota</taxon>
    </lineage>
</organism>
<gene>
    <name evidence="10" type="ORF">KDA27_12260</name>
</gene>
<evidence type="ECO:0000259" key="9">
    <source>
        <dbReference type="PROSITE" id="PS50109"/>
    </source>
</evidence>
<feature type="transmembrane region" description="Helical" evidence="8">
    <location>
        <begin position="49"/>
        <end position="68"/>
    </location>
</feature>
<comment type="caution">
    <text evidence="10">The sequence shown here is derived from an EMBL/GenBank/DDBJ whole genome shotgun (WGS) entry which is preliminary data.</text>
</comment>
<dbReference type="PANTHER" id="PTHR45436">
    <property type="entry name" value="SENSOR HISTIDINE KINASE YKOH"/>
    <property type="match status" value="1"/>
</dbReference>
<dbReference type="Gene3D" id="1.10.287.130">
    <property type="match status" value="1"/>
</dbReference>
<dbReference type="InterPro" id="IPR036890">
    <property type="entry name" value="HATPase_C_sf"/>
</dbReference>
<dbReference type="Gene3D" id="3.30.565.10">
    <property type="entry name" value="Histidine kinase-like ATPase, C-terminal domain"/>
    <property type="match status" value="1"/>
</dbReference>
<sequence length="340" mass="36807">MKLRDIAPGTFQRFDISGHTIQVLTASNPDGELRALVKNLDIADRRERALLMSLIGGVLLAAAAAWWISGGRAKRVLNPLTGLVGQIHEIDPLHPAGRPVKDTGDKELDAIPDAVNALVHELDHVLQRERAFIDAASHELRTPLAVIRGGVEVLRERGDVPTPVLDRIERATRRAQEDLVALLALSPARDPEPPRNVDLRTLLPNAAEPYLGERDSTHVEWKWGVDTNAWVDPAALSIAFTNLLRNALRAAPGGNVTIEASARELRVLDDGEGLPEGWPDRNDPRGRGLGLPIARMLAERHGWWIEVGASESGGTSAVLHLGNGGLAPLPLDAQDPAARE</sequence>
<keyword evidence="3" id="KW-0597">Phosphoprotein</keyword>
<keyword evidence="6 10" id="KW-0418">Kinase</keyword>
<dbReference type="InterPro" id="IPR003661">
    <property type="entry name" value="HisK_dim/P_dom"/>
</dbReference>
<evidence type="ECO:0000256" key="7">
    <source>
        <dbReference type="ARBA" id="ARBA00022989"/>
    </source>
</evidence>
<dbReference type="AlphaFoldDB" id="A0A956NGL7"/>
<evidence type="ECO:0000256" key="3">
    <source>
        <dbReference type="ARBA" id="ARBA00022553"/>
    </source>
</evidence>
<keyword evidence="5 8" id="KW-0812">Transmembrane</keyword>
<dbReference type="SMART" id="SM00388">
    <property type="entry name" value="HisKA"/>
    <property type="match status" value="1"/>
</dbReference>
<dbReference type="PROSITE" id="PS50109">
    <property type="entry name" value="HIS_KIN"/>
    <property type="match status" value="1"/>
</dbReference>
<accession>A0A956NGL7</accession>
<dbReference type="EMBL" id="JAGQHS010000058">
    <property type="protein sequence ID" value="MCA9756569.1"/>
    <property type="molecule type" value="Genomic_DNA"/>
</dbReference>
<reference evidence="10" key="2">
    <citation type="journal article" date="2021" name="Microbiome">
        <title>Successional dynamics and alternative stable states in a saline activated sludge microbial community over 9 years.</title>
        <authorList>
            <person name="Wang Y."/>
            <person name="Ye J."/>
            <person name="Ju F."/>
            <person name="Liu L."/>
            <person name="Boyd J.A."/>
            <person name="Deng Y."/>
            <person name="Parks D.H."/>
            <person name="Jiang X."/>
            <person name="Yin X."/>
            <person name="Woodcroft B.J."/>
            <person name="Tyson G.W."/>
            <person name="Hugenholtz P."/>
            <person name="Polz M.F."/>
            <person name="Zhang T."/>
        </authorList>
    </citation>
    <scope>NUCLEOTIDE SEQUENCE</scope>
    <source>
        <strain evidence="10">HKST-UBA02</strain>
    </source>
</reference>
<evidence type="ECO:0000256" key="6">
    <source>
        <dbReference type="ARBA" id="ARBA00022777"/>
    </source>
</evidence>
<dbReference type="SUPFAM" id="SSF47384">
    <property type="entry name" value="Homodimeric domain of signal transducing histidine kinase"/>
    <property type="match status" value="1"/>
</dbReference>
<evidence type="ECO:0000256" key="5">
    <source>
        <dbReference type="ARBA" id="ARBA00022692"/>
    </source>
</evidence>
<keyword evidence="4" id="KW-0808">Transferase</keyword>
<dbReference type="CDD" id="cd00082">
    <property type="entry name" value="HisKA"/>
    <property type="match status" value="1"/>
</dbReference>
<evidence type="ECO:0000313" key="11">
    <source>
        <dbReference type="Proteomes" id="UP000739538"/>
    </source>
</evidence>
<evidence type="ECO:0000256" key="1">
    <source>
        <dbReference type="ARBA" id="ARBA00000085"/>
    </source>
</evidence>
<dbReference type="InterPro" id="IPR003594">
    <property type="entry name" value="HATPase_dom"/>
</dbReference>
<dbReference type="InterPro" id="IPR005467">
    <property type="entry name" value="His_kinase_dom"/>
</dbReference>
<proteinExistence type="predicted"/>
<keyword evidence="8" id="KW-0472">Membrane</keyword>
<evidence type="ECO:0000256" key="2">
    <source>
        <dbReference type="ARBA" id="ARBA00012438"/>
    </source>
</evidence>
<feature type="domain" description="Histidine kinase" evidence="9">
    <location>
        <begin position="135"/>
        <end position="325"/>
    </location>
</feature>
<dbReference type="EC" id="2.7.13.3" evidence="2"/>
<protein>
    <recommendedName>
        <fullName evidence="2">histidine kinase</fullName>
        <ecNumber evidence="2">2.7.13.3</ecNumber>
    </recommendedName>
</protein>
<dbReference type="GO" id="GO:0000155">
    <property type="term" value="F:phosphorelay sensor kinase activity"/>
    <property type="evidence" value="ECO:0007669"/>
    <property type="project" value="InterPro"/>
</dbReference>